<proteinExistence type="inferred from homology"/>
<dbReference type="InterPro" id="IPR016160">
    <property type="entry name" value="Ald_DH_CS_CYS"/>
</dbReference>
<evidence type="ECO:0000256" key="2">
    <source>
        <dbReference type="ARBA" id="ARBA00022857"/>
    </source>
</evidence>
<evidence type="ECO:0000256" key="3">
    <source>
        <dbReference type="ARBA" id="ARBA00023002"/>
    </source>
</evidence>
<dbReference type="SUPFAM" id="SSF53720">
    <property type="entry name" value="ALDH-like"/>
    <property type="match status" value="1"/>
</dbReference>
<dbReference type="AlphaFoldDB" id="A0A7W3H9M5"/>
<name>A0A7W3H9M5_CITFR</name>
<protein>
    <submittedName>
        <fullName evidence="5">Succinate-semialdehyde dehydrogenase</fullName>
        <ecNumber evidence="5">1.2.1.24</ecNumber>
    </submittedName>
</protein>
<evidence type="ECO:0000259" key="4">
    <source>
        <dbReference type="Pfam" id="PF00171"/>
    </source>
</evidence>
<evidence type="ECO:0000313" key="5">
    <source>
        <dbReference type="EMBL" id="MBA8063650.1"/>
    </source>
</evidence>
<keyword evidence="3 5" id="KW-0560">Oxidoreductase</keyword>
<dbReference type="InterPro" id="IPR016163">
    <property type="entry name" value="Ald_DH_C"/>
</dbReference>
<dbReference type="GO" id="GO:0004777">
    <property type="term" value="F:succinate-semialdehyde dehydrogenase (NAD+) activity"/>
    <property type="evidence" value="ECO:0007669"/>
    <property type="project" value="UniProtKB-EC"/>
</dbReference>
<dbReference type="InterPro" id="IPR044148">
    <property type="entry name" value="ALDH_GabD1-like"/>
</dbReference>
<reference evidence="5 6" key="1">
    <citation type="submission" date="2020-06" db="EMBL/GenBank/DDBJ databases">
        <title>REHAB project genomes.</title>
        <authorList>
            <person name="Shaw L.P."/>
        </authorList>
    </citation>
    <scope>NUCLEOTIDE SEQUENCE [LARGE SCALE GENOMIC DNA]</scope>
    <source>
        <strain evidence="5 6">RHBSTW-00116</strain>
    </source>
</reference>
<dbReference type="Gene3D" id="3.40.309.10">
    <property type="entry name" value="Aldehyde Dehydrogenase, Chain A, domain 2"/>
    <property type="match status" value="1"/>
</dbReference>
<dbReference type="EMBL" id="JABXRI010000001">
    <property type="protein sequence ID" value="MBA8063650.1"/>
    <property type="molecule type" value="Genomic_DNA"/>
</dbReference>
<dbReference type="PROSITE" id="PS00070">
    <property type="entry name" value="ALDEHYDE_DEHYDR_CYS"/>
    <property type="match status" value="1"/>
</dbReference>
<dbReference type="GO" id="GO:0009447">
    <property type="term" value="P:putrescine catabolic process"/>
    <property type="evidence" value="ECO:0007669"/>
    <property type="project" value="UniProtKB-ARBA"/>
</dbReference>
<evidence type="ECO:0000313" key="6">
    <source>
        <dbReference type="Proteomes" id="UP000591803"/>
    </source>
</evidence>
<comment type="caution">
    <text evidence="5">The sequence shown here is derived from an EMBL/GenBank/DDBJ whole genome shotgun (WGS) entry which is preliminary data.</text>
</comment>
<sequence length="462" mass="49205">MTITSATHAISVNPVNGERLTAMPWASRDEIAHALDLAASGFNEWKHTTVAHRAQMLRKVGHALRQRAEEMAQCISREMGKPIKQARAEVAKSAALCDWYAEHGPLMLNPEPTQVENNQAVIEYRPMGTILAVMPWNFPLWQVMRGAVPILLAGNGYLLKHAPNVTGCAGIIAQAFADAGIPQGVYGWVNADNSGVSQMINDPRIAAVTVTGSVRAGAAIGAQAGAALKKCVLELGGSDPFIVLNDADLDLAVKAAVAGRYQNTGQVCAAAKRFIVEEGIAAEFTQRFVAAASALKMGDPLNEENDLGPMARVDLRDELHQQVEASLAQGATLLLGGEKIAGKGNYYAITVLGDVTPEMTAFRQELFGPVAAITVAKNAEHALVLANESDFGLSATIFTADETLAQNMAARLECGGVFINGYSASDARVAFGGVKKSGFGRELSHFGLHEFCNVQTVWKNRI</sequence>
<dbReference type="InterPro" id="IPR015590">
    <property type="entry name" value="Aldehyde_DH_dom"/>
</dbReference>
<dbReference type="FunFam" id="3.40.309.10:FF:000010">
    <property type="entry name" value="Gamma-aminobutyraldehyde dehydrogenase"/>
    <property type="match status" value="1"/>
</dbReference>
<comment type="similarity">
    <text evidence="1">Belongs to the aldehyde dehydrogenase family.</text>
</comment>
<evidence type="ECO:0000256" key="1">
    <source>
        <dbReference type="ARBA" id="ARBA00009986"/>
    </source>
</evidence>
<dbReference type="FunFam" id="3.40.605.10:FF:000012">
    <property type="entry name" value="NAD-dependent succinate-semialdehyde dehydrogenase"/>
    <property type="match status" value="1"/>
</dbReference>
<gene>
    <name evidence="5" type="primary">sad</name>
    <name evidence="5" type="ORF">HV077_14825</name>
</gene>
<dbReference type="InterPro" id="IPR016161">
    <property type="entry name" value="Ald_DH/histidinol_DH"/>
</dbReference>
<dbReference type="NCBIfam" id="NF010575">
    <property type="entry name" value="PRK13968.1"/>
    <property type="match status" value="1"/>
</dbReference>
<keyword evidence="2" id="KW-0521">NADP</keyword>
<accession>A0A7W3H9M5</accession>
<dbReference type="EC" id="1.2.1.24" evidence="5"/>
<organism evidence="5 6">
    <name type="scientific">Citrobacter freundii</name>
    <dbReference type="NCBI Taxonomy" id="546"/>
    <lineage>
        <taxon>Bacteria</taxon>
        <taxon>Pseudomonadati</taxon>
        <taxon>Pseudomonadota</taxon>
        <taxon>Gammaproteobacteria</taxon>
        <taxon>Enterobacterales</taxon>
        <taxon>Enterobacteriaceae</taxon>
        <taxon>Citrobacter</taxon>
        <taxon>Citrobacter freundii complex</taxon>
    </lineage>
</organism>
<dbReference type="Gene3D" id="3.40.605.10">
    <property type="entry name" value="Aldehyde Dehydrogenase, Chain A, domain 1"/>
    <property type="match status" value="1"/>
</dbReference>
<dbReference type="Pfam" id="PF00171">
    <property type="entry name" value="Aldedh"/>
    <property type="match status" value="1"/>
</dbReference>
<dbReference type="InterPro" id="IPR016162">
    <property type="entry name" value="Ald_DH_N"/>
</dbReference>
<dbReference type="InterPro" id="IPR047110">
    <property type="entry name" value="GABD/Sad-like"/>
</dbReference>
<dbReference type="PANTHER" id="PTHR43217">
    <property type="entry name" value="SUCCINATE SEMIALDEHYDE DEHYDROGENASE [NAD(P)+] SAD"/>
    <property type="match status" value="1"/>
</dbReference>
<dbReference type="GO" id="GO:0004030">
    <property type="term" value="F:aldehyde dehydrogenase [NAD(P)+] activity"/>
    <property type="evidence" value="ECO:0007669"/>
    <property type="project" value="InterPro"/>
</dbReference>
<dbReference type="Proteomes" id="UP000591803">
    <property type="component" value="Unassembled WGS sequence"/>
</dbReference>
<feature type="domain" description="Aldehyde dehydrogenase" evidence="4">
    <location>
        <begin position="9"/>
        <end position="457"/>
    </location>
</feature>
<dbReference type="PANTHER" id="PTHR43217:SF1">
    <property type="entry name" value="SUCCINATE SEMIALDEHYDE DEHYDROGENASE [NAD(P)+] SAD"/>
    <property type="match status" value="1"/>
</dbReference>
<dbReference type="CDD" id="cd07100">
    <property type="entry name" value="ALDH_SSADH1_GabD1"/>
    <property type="match status" value="1"/>
</dbReference>